<name>A0A7W3UJ81_9LACO</name>
<dbReference type="RefSeq" id="WP_182595242.1">
    <property type="nucleotide sequence ID" value="NZ_JACIVA010000016.1"/>
</dbReference>
<proteinExistence type="predicted"/>
<accession>A0A7W3UJ81</accession>
<dbReference type="Proteomes" id="UP000517106">
    <property type="component" value="Unassembled WGS sequence"/>
</dbReference>
<keyword evidence="2" id="KW-1185">Reference proteome</keyword>
<dbReference type="InterPro" id="IPR038056">
    <property type="entry name" value="YjbR-like_sf"/>
</dbReference>
<dbReference type="PANTHER" id="PTHR35145">
    <property type="entry name" value="CYTOPLASMIC PROTEIN-RELATED"/>
    <property type="match status" value="1"/>
</dbReference>
<evidence type="ECO:0000313" key="2">
    <source>
        <dbReference type="Proteomes" id="UP000517106"/>
    </source>
</evidence>
<dbReference type="InterPro" id="IPR007351">
    <property type="entry name" value="YjbR"/>
</dbReference>
<dbReference type="SUPFAM" id="SSF142906">
    <property type="entry name" value="YjbR-like"/>
    <property type="match status" value="1"/>
</dbReference>
<reference evidence="1 2" key="1">
    <citation type="submission" date="2020-07" db="EMBL/GenBank/DDBJ databases">
        <title>Description of Limosilactobacillus balticus sp. nov., Limosilactobacillus agrestis sp. nov., Limosilactobacillus albertensis sp. nov., Limosilactobacillus rudii sp. nov., Limosilactobacillus fastidiosus sp. nov., five novel Limosilactobacillus species isolated from the vertebrate gastrointestinal tract, and proposal of 6 subspecies of Limosilactobacillus reuteri adapted to the gastrointestinal tract of specific vertebrate hosts.</title>
        <authorList>
            <person name="Li F."/>
            <person name="Cheng C."/>
            <person name="Zheng J."/>
            <person name="Quevedo R.M."/>
            <person name="Li J."/>
            <person name="Roos S."/>
            <person name="Gaenzle M.G."/>
            <person name="Walter J."/>
        </authorList>
    </citation>
    <scope>NUCLEOTIDE SEQUENCE [LARGE SCALE GENOMIC DNA]</scope>
    <source>
        <strain evidence="1 2">STM2_1</strain>
    </source>
</reference>
<dbReference type="GO" id="GO:0003677">
    <property type="term" value="F:DNA binding"/>
    <property type="evidence" value="ECO:0007669"/>
    <property type="project" value="UniProtKB-KW"/>
</dbReference>
<evidence type="ECO:0000313" key="1">
    <source>
        <dbReference type="EMBL" id="MBB1096628.1"/>
    </source>
</evidence>
<dbReference type="InterPro" id="IPR058532">
    <property type="entry name" value="YjbR/MT2646/Rv2570-like"/>
</dbReference>
<dbReference type="EMBL" id="JACIVA010000016">
    <property type="protein sequence ID" value="MBB1096628.1"/>
    <property type="molecule type" value="Genomic_DNA"/>
</dbReference>
<dbReference type="PANTHER" id="PTHR35145:SF1">
    <property type="entry name" value="CYTOPLASMIC PROTEIN"/>
    <property type="match status" value="1"/>
</dbReference>
<sequence length="346" mass="40283">MTIEEKIFAKAEPNFKKLIEFGFQKKGDKYTLQKDFMSNHFQAQINITKRGTITGKVIDLETSDEYLPLHTYQNGQFVNQVRTEYQKVLTNIVNHCFTKQPFHSPQANRLAKLIKSQLDTNPEFIFKNAPDYAIFRNSSSNKWFGLLMHIKRTKLLAKNGLNYSIDDLKYVDILDLKIKAEQQEGLLNQPGFYPGYHLNKNNWITVILNDTISDQEIFKLIKASYQLTFNSKNWLIPANPKYFDIMHAFDHQDQLIWKQSTNIHTADTVFLYVAAPISSIIYKCRVLETDIPYQYNSKKVNMSRVMKIKLIKQYPAGKFSFTYLKAHGIKAIRGPRHVPNSLLNEL</sequence>
<dbReference type="Gene3D" id="3.90.1150.30">
    <property type="match status" value="1"/>
</dbReference>
<organism evidence="1 2">
    <name type="scientific">Limosilactobacillus rudii</name>
    <dbReference type="NCBI Taxonomy" id="2759755"/>
    <lineage>
        <taxon>Bacteria</taxon>
        <taxon>Bacillati</taxon>
        <taxon>Bacillota</taxon>
        <taxon>Bacilli</taxon>
        <taxon>Lactobacillales</taxon>
        <taxon>Lactobacillaceae</taxon>
        <taxon>Limosilactobacillus</taxon>
    </lineage>
</organism>
<protein>
    <submittedName>
        <fullName evidence="1">MmcQ/YjbR family DNA-binding protein</fullName>
    </submittedName>
</protein>
<dbReference type="AlphaFoldDB" id="A0A7W3UJ81"/>
<keyword evidence="1" id="KW-0238">DNA-binding</keyword>
<comment type="caution">
    <text evidence="1">The sequence shown here is derived from an EMBL/GenBank/DDBJ whole genome shotgun (WGS) entry which is preliminary data.</text>
</comment>
<gene>
    <name evidence="1" type="ORF">H5S09_01400</name>
</gene>
<dbReference type="Pfam" id="PF04237">
    <property type="entry name" value="YjbR"/>
    <property type="match status" value="1"/>
</dbReference>